<dbReference type="Pfam" id="PF00583">
    <property type="entry name" value="Acetyltransf_1"/>
    <property type="match status" value="1"/>
</dbReference>
<dbReference type="InterPro" id="IPR016181">
    <property type="entry name" value="Acyl_CoA_acyltransferase"/>
</dbReference>
<dbReference type="Proteomes" id="UP000886520">
    <property type="component" value="Chromosome 9"/>
</dbReference>
<dbReference type="AlphaFoldDB" id="A0A9D4ZJX2"/>
<gene>
    <name evidence="10" type="ORF">GOP47_0009701</name>
</gene>
<evidence type="ECO:0000256" key="4">
    <source>
        <dbReference type="ARBA" id="ARBA00022571"/>
    </source>
</evidence>
<comment type="pathway">
    <text evidence="1">Amino-acid biosynthesis; L-arginine biosynthesis; N(2)-acetyl-L-ornithine from L-glutamate: step 1/4.</text>
</comment>
<dbReference type="InterPro" id="IPR001048">
    <property type="entry name" value="Asp/Glu/Uridylate_kinase"/>
</dbReference>
<dbReference type="PANTHER" id="PTHR30602">
    <property type="entry name" value="AMINO-ACID ACETYLTRANSFERASE"/>
    <property type="match status" value="1"/>
</dbReference>
<evidence type="ECO:0000256" key="8">
    <source>
        <dbReference type="ARBA" id="ARBA00048372"/>
    </source>
</evidence>
<reference evidence="10" key="1">
    <citation type="submission" date="2021-01" db="EMBL/GenBank/DDBJ databases">
        <title>Adiantum capillus-veneris genome.</title>
        <authorList>
            <person name="Fang Y."/>
            <person name="Liao Q."/>
        </authorList>
    </citation>
    <scope>NUCLEOTIDE SEQUENCE</scope>
    <source>
        <strain evidence="10">H3</strain>
        <tissue evidence="10">Leaf</tissue>
    </source>
</reference>
<dbReference type="EMBL" id="JABFUD020000009">
    <property type="protein sequence ID" value="KAI5075625.1"/>
    <property type="molecule type" value="Genomic_DNA"/>
</dbReference>
<comment type="catalytic activity">
    <reaction evidence="8">
        <text>L-glutamate + acetyl-CoA = N-acetyl-L-glutamate + CoA + H(+)</text>
        <dbReference type="Rhea" id="RHEA:24292"/>
        <dbReference type="ChEBI" id="CHEBI:15378"/>
        <dbReference type="ChEBI" id="CHEBI:29985"/>
        <dbReference type="ChEBI" id="CHEBI:44337"/>
        <dbReference type="ChEBI" id="CHEBI:57287"/>
        <dbReference type="ChEBI" id="CHEBI:57288"/>
        <dbReference type="EC" id="2.3.1.1"/>
    </reaction>
</comment>
<sequence>MKLLWKTNPHCGLEPFLCSGSVYFPSSAAWNPSLHKLSLDSFFRLRSQKESVHIRSIHCRPPPSLKCIVNNAWPYIQGHQGCTVVLVISAEVVENPLIDGIYQDLSLLHGLGIRLVIIPGTHVQIDKLLKEKGKNPQYVGSYRITDDAALEASMEVAGKFRLAIEAKLSSQPSIPLLRRHGDNDRWHTGVGVASGNFVAAKRRGVVDGVDFGFTGEVKRLDTARIKKRLDDNCIVILSNLGYSSSGEVLNCNTYEVATACAIELQADKLISFLDSPLVDDNGRVIRFMTVQDADEAIRKRAQQSATAASYVKAVAGINYVKSLGIGIEEPSIQKENSYTNGVASKTVKNNGPVRTAESEDASQRGQGLAIGGEERLSREYGYLSELTAAVFVCRNGVRRVHLLDATIEGVLLLELYTRDGIGTMVASDRYEGTRLANVSDVPKIEELLQPLEESGVLIKRTREQLSKDVGSFIVVERDASIIACAALLPYHRERCAEVAALAVASECRGHGQGDKLLDYMENKALNMGLEKLFLLTTRTADWFVRRGFSQCTIDNIPEDRRAKIDLTRGSKYYMKKLVSIKQG</sequence>
<evidence type="ECO:0000259" key="9">
    <source>
        <dbReference type="PROSITE" id="PS51186"/>
    </source>
</evidence>
<evidence type="ECO:0000256" key="3">
    <source>
        <dbReference type="ARBA" id="ARBA00012697"/>
    </source>
</evidence>
<dbReference type="InterPro" id="IPR033719">
    <property type="entry name" value="NAGS_kin"/>
</dbReference>
<proteinExistence type="inferred from homology"/>
<dbReference type="EC" id="2.3.1.1" evidence="3"/>
<protein>
    <recommendedName>
        <fullName evidence="3">amino-acid N-acetyltransferase</fullName>
        <ecNumber evidence="3">2.3.1.1</ecNumber>
    </recommendedName>
</protein>
<evidence type="ECO:0000313" key="11">
    <source>
        <dbReference type="Proteomes" id="UP000886520"/>
    </source>
</evidence>
<keyword evidence="5" id="KW-0028">Amino-acid biosynthesis</keyword>
<keyword evidence="11" id="KW-1185">Reference proteome</keyword>
<dbReference type="InterPro" id="IPR036393">
    <property type="entry name" value="AceGlu_kinase-like_sf"/>
</dbReference>
<dbReference type="SUPFAM" id="SSF53633">
    <property type="entry name" value="Carbamate kinase-like"/>
    <property type="match status" value="2"/>
</dbReference>
<evidence type="ECO:0000256" key="1">
    <source>
        <dbReference type="ARBA" id="ARBA00004925"/>
    </source>
</evidence>
<evidence type="ECO:0000313" key="10">
    <source>
        <dbReference type="EMBL" id="KAI5075625.1"/>
    </source>
</evidence>
<dbReference type="GO" id="GO:0006526">
    <property type="term" value="P:L-arginine biosynthetic process"/>
    <property type="evidence" value="ECO:0007669"/>
    <property type="project" value="UniProtKB-KW"/>
</dbReference>
<dbReference type="CDD" id="cd04301">
    <property type="entry name" value="NAT_SF"/>
    <property type="match status" value="1"/>
</dbReference>
<dbReference type="HAMAP" id="MF_01105">
    <property type="entry name" value="N_acetyl_glu_synth"/>
    <property type="match status" value="1"/>
</dbReference>
<evidence type="ECO:0000256" key="7">
    <source>
        <dbReference type="ARBA" id="ARBA00023315"/>
    </source>
</evidence>
<dbReference type="CDD" id="cd04237">
    <property type="entry name" value="AAK_NAGS-ABP"/>
    <property type="match status" value="1"/>
</dbReference>
<keyword evidence="7" id="KW-0012">Acyltransferase</keyword>
<organism evidence="10 11">
    <name type="scientific">Adiantum capillus-veneris</name>
    <name type="common">Maidenhair fern</name>
    <dbReference type="NCBI Taxonomy" id="13818"/>
    <lineage>
        <taxon>Eukaryota</taxon>
        <taxon>Viridiplantae</taxon>
        <taxon>Streptophyta</taxon>
        <taxon>Embryophyta</taxon>
        <taxon>Tracheophyta</taxon>
        <taxon>Polypodiopsida</taxon>
        <taxon>Polypodiidae</taxon>
        <taxon>Polypodiales</taxon>
        <taxon>Pteridineae</taxon>
        <taxon>Pteridaceae</taxon>
        <taxon>Vittarioideae</taxon>
        <taxon>Adiantum</taxon>
    </lineage>
</organism>
<name>A0A9D4ZJX2_ADICA</name>
<evidence type="ECO:0000256" key="6">
    <source>
        <dbReference type="ARBA" id="ARBA00022679"/>
    </source>
</evidence>
<dbReference type="Gene3D" id="3.40.630.30">
    <property type="match status" value="1"/>
</dbReference>
<dbReference type="GO" id="GO:0004042">
    <property type="term" value="F:L-glutamate N-acetyltransferase activity"/>
    <property type="evidence" value="ECO:0007669"/>
    <property type="project" value="InterPro"/>
</dbReference>
<dbReference type="PANTHER" id="PTHR30602:SF12">
    <property type="entry name" value="AMINO-ACID ACETYLTRANSFERASE NAGS1, CHLOROPLASTIC-RELATED"/>
    <property type="match status" value="1"/>
</dbReference>
<dbReference type="InterPro" id="IPR000182">
    <property type="entry name" value="GNAT_dom"/>
</dbReference>
<accession>A0A9D4ZJX2</accession>
<dbReference type="OrthoDB" id="438291at2759"/>
<comment type="caution">
    <text evidence="10">The sequence shown here is derived from an EMBL/GenBank/DDBJ whole genome shotgun (WGS) entry which is preliminary data.</text>
</comment>
<dbReference type="PROSITE" id="PS51186">
    <property type="entry name" value="GNAT"/>
    <property type="match status" value="1"/>
</dbReference>
<keyword evidence="4" id="KW-0055">Arginine biosynthesis</keyword>
<feature type="domain" description="N-acetyltransferase" evidence="9">
    <location>
        <begin position="431"/>
        <end position="579"/>
    </location>
</feature>
<dbReference type="Gene3D" id="3.40.1160.10">
    <property type="entry name" value="Acetylglutamate kinase-like"/>
    <property type="match status" value="1"/>
</dbReference>
<evidence type="ECO:0000256" key="2">
    <source>
        <dbReference type="ARBA" id="ARBA00009145"/>
    </source>
</evidence>
<dbReference type="PIRSF" id="PIRSF000423">
    <property type="entry name" value="ArgA"/>
    <property type="match status" value="1"/>
</dbReference>
<dbReference type="Pfam" id="PF00696">
    <property type="entry name" value="AA_kinase"/>
    <property type="match status" value="1"/>
</dbReference>
<keyword evidence="6" id="KW-0808">Transferase</keyword>
<dbReference type="InterPro" id="IPR010167">
    <property type="entry name" value="NH2A_AcTrfase"/>
</dbReference>
<dbReference type="GO" id="GO:0005737">
    <property type="term" value="C:cytoplasm"/>
    <property type="evidence" value="ECO:0007669"/>
    <property type="project" value="InterPro"/>
</dbReference>
<dbReference type="NCBIfam" id="TIGR01890">
    <property type="entry name" value="N-Ac-Glu-synth"/>
    <property type="match status" value="1"/>
</dbReference>
<evidence type="ECO:0000256" key="5">
    <source>
        <dbReference type="ARBA" id="ARBA00022605"/>
    </source>
</evidence>
<dbReference type="SUPFAM" id="SSF55729">
    <property type="entry name" value="Acyl-CoA N-acyltransferases (Nat)"/>
    <property type="match status" value="1"/>
</dbReference>
<comment type="similarity">
    <text evidence="2">Belongs to the acetyltransferase family. ArgA subfamily.</text>
</comment>